<dbReference type="EMBL" id="JAROKS010000016">
    <property type="protein sequence ID" value="KAK1795229.1"/>
    <property type="molecule type" value="Genomic_DNA"/>
</dbReference>
<gene>
    <name evidence="19" type="ORF">P4O66_010415</name>
</gene>
<dbReference type="Pfam" id="PF00293">
    <property type="entry name" value="NUDIX"/>
    <property type="match status" value="1"/>
</dbReference>
<proteinExistence type="inferred from homology"/>
<dbReference type="GO" id="GO:0035529">
    <property type="term" value="F:NADH pyrophosphatase activity"/>
    <property type="evidence" value="ECO:0007669"/>
    <property type="project" value="TreeGrafter"/>
</dbReference>
<dbReference type="Pfam" id="PF04103">
    <property type="entry name" value="CD20"/>
    <property type="match status" value="1"/>
</dbReference>
<feature type="transmembrane region" description="Helical" evidence="17">
    <location>
        <begin position="86"/>
        <end position="104"/>
    </location>
</feature>
<dbReference type="AlphaFoldDB" id="A0AAD9DWD6"/>
<dbReference type="PRINTS" id="PR00502">
    <property type="entry name" value="NUDIXFAMILY"/>
</dbReference>
<feature type="domain" description="Nudix hydrolase" evidence="18">
    <location>
        <begin position="244"/>
        <end position="396"/>
    </location>
</feature>
<comment type="cofactor">
    <cofactor evidence="1">
        <name>Mn(2+)</name>
        <dbReference type="ChEBI" id="CHEBI:29035"/>
    </cofactor>
</comment>
<evidence type="ECO:0000256" key="6">
    <source>
        <dbReference type="ARBA" id="ARBA00022723"/>
    </source>
</evidence>
<feature type="transmembrane region" description="Helical" evidence="17">
    <location>
        <begin position="53"/>
        <end position="74"/>
    </location>
</feature>
<dbReference type="FunFam" id="3.90.79.10:FF:000033">
    <property type="entry name" value="nucleoside diphosphate-linked moiety X motif 17 isoform X1"/>
    <property type="match status" value="1"/>
</dbReference>
<dbReference type="GO" id="GO:0005777">
    <property type="term" value="C:peroxisome"/>
    <property type="evidence" value="ECO:0007669"/>
    <property type="project" value="TreeGrafter"/>
</dbReference>
<keyword evidence="10 17" id="KW-0472">Membrane</keyword>
<dbReference type="GO" id="GO:0005829">
    <property type="term" value="C:cytosol"/>
    <property type="evidence" value="ECO:0007669"/>
    <property type="project" value="TreeGrafter"/>
</dbReference>
<dbReference type="Proteomes" id="UP001239994">
    <property type="component" value="Unassembled WGS sequence"/>
</dbReference>
<evidence type="ECO:0000256" key="12">
    <source>
        <dbReference type="ARBA" id="ARBA00026102"/>
    </source>
</evidence>
<dbReference type="EC" id="3.6.1.62" evidence="12"/>
<keyword evidence="8" id="KW-0460">Magnesium</keyword>
<dbReference type="InterPro" id="IPR007237">
    <property type="entry name" value="CD20-like"/>
</dbReference>
<feature type="transmembrane region" description="Helical" evidence="17">
    <location>
        <begin position="144"/>
        <end position="175"/>
    </location>
</feature>
<reference evidence="19" key="1">
    <citation type="submission" date="2023-03" db="EMBL/GenBank/DDBJ databases">
        <title>Electrophorus voltai genome.</title>
        <authorList>
            <person name="Bian C."/>
        </authorList>
    </citation>
    <scope>NUCLEOTIDE SEQUENCE</scope>
    <source>
        <strain evidence="19">CB-2022</strain>
        <tissue evidence="19">Muscle</tissue>
    </source>
</reference>
<evidence type="ECO:0000256" key="8">
    <source>
        <dbReference type="ARBA" id="ARBA00022842"/>
    </source>
</evidence>
<name>A0AAD9DWD6_9TELE</name>
<evidence type="ECO:0000313" key="20">
    <source>
        <dbReference type="Proteomes" id="UP001239994"/>
    </source>
</evidence>
<keyword evidence="9 17" id="KW-1133">Transmembrane helix</keyword>
<protein>
    <recommendedName>
        <fullName evidence="15">m7GpppN-mRNA hydrolase NUDT17</fullName>
        <ecNumber evidence="12">3.6.1.62</ecNumber>
    </recommendedName>
    <alternativeName>
        <fullName evidence="16">Nucleoside diphosphate-linked moiety X motif 17</fullName>
    </alternativeName>
</protein>
<dbReference type="InterPro" id="IPR015797">
    <property type="entry name" value="NUDIX_hydrolase-like_dom_sf"/>
</dbReference>
<dbReference type="InterPro" id="IPR000086">
    <property type="entry name" value="NUDIX_hydrolase_dom"/>
</dbReference>
<keyword evidence="6" id="KW-0479">Metal-binding</keyword>
<dbReference type="Gene3D" id="3.90.79.10">
    <property type="entry name" value="Nucleoside Triphosphate Pyrophosphohydrolase"/>
    <property type="match status" value="1"/>
</dbReference>
<feature type="non-terminal residue" evidence="19">
    <location>
        <position position="1"/>
    </location>
</feature>
<comment type="similarity">
    <text evidence="4">Belongs to the Nudix hydrolase family.</text>
</comment>
<evidence type="ECO:0000313" key="19">
    <source>
        <dbReference type="EMBL" id="KAK1795229.1"/>
    </source>
</evidence>
<keyword evidence="11" id="KW-0464">Manganese</keyword>
<keyword evidence="7" id="KW-0378">Hydrolase</keyword>
<dbReference type="CDD" id="cd04694">
    <property type="entry name" value="NUDIX_Nudt17"/>
    <property type="match status" value="1"/>
</dbReference>
<evidence type="ECO:0000256" key="5">
    <source>
        <dbReference type="ARBA" id="ARBA00022692"/>
    </source>
</evidence>
<evidence type="ECO:0000256" key="1">
    <source>
        <dbReference type="ARBA" id="ARBA00001936"/>
    </source>
</evidence>
<comment type="caution">
    <text evidence="19">The sequence shown here is derived from an EMBL/GenBank/DDBJ whole genome shotgun (WGS) entry which is preliminary data.</text>
</comment>
<dbReference type="GO" id="GO:0006742">
    <property type="term" value="P:NADP+ catabolic process"/>
    <property type="evidence" value="ECO:0007669"/>
    <property type="project" value="TreeGrafter"/>
</dbReference>
<dbReference type="GO" id="GO:0140933">
    <property type="term" value="F:5'-(N(7)-methylguanosine 5'-triphospho)-[mRNA] hydrolase activity"/>
    <property type="evidence" value="ECO:0007669"/>
    <property type="project" value="UniProtKB-EC"/>
</dbReference>
<sequence length="503" mass="54783">SFSAGCGDPSSISEQLLCITPVNCKAVEIIIGALTVTLSTVVYKLHYHIQREIIILIVNGAQLIITGILLVHAGRRPSKCLVGTNIVLQLVTAAFDIVGFGLIARQLPFRGESYYYRDTEWCCDPRHSVWNCCGEGEKEGHKEFLVNGILGTLIGSLVLACIIGLVVALLGVYALSVSAIKSITGHFIGNLDDQTTVNCFLVDNRFILCEGNREEGVPLKRAPFCPIKYLSHSEAASIPPDTLSRGVDVGVAVLLQSANQRVLLTRRAPTLRIFPKVWVPPGGHVELGEKLADAGLRELREETGLSLSPEDISSSRLLGLWESVYPPMLSRGLPQRHHIVTYMLLSTHLTHLQLQSCLRPEAAEVSGCMWLDPDLAKVIVSAVDGKEESVHVPASLPEAVGYVYFVLLLQYFRGLVNSGHDELISVLHSPALELAVQLMSSVLLLGSVTAVSPEGEMRESTLPVLVFCNRAPAQGEDVERVSTGTKYALELWLQTLESHSEKS</sequence>
<dbReference type="InterPro" id="IPR033716">
    <property type="entry name" value="Nudt17_dom"/>
</dbReference>
<evidence type="ECO:0000256" key="10">
    <source>
        <dbReference type="ARBA" id="ARBA00023136"/>
    </source>
</evidence>
<evidence type="ECO:0000256" key="4">
    <source>
        <dbReference type="ARBA" id="ARBA00005582"/>
    </source>
</evidence>
<comment type="subcellular location">
    <subcellularLocation>
        <location evidence="3">Membrane</location>
        <topology evidence="3">Multi-pass membrane protein</topology>
    </subcellularLocation>
</comment>
<evidence type="ECO:0000256" key="11">
    <source>
        <dbReference type="ARBA" id="ARBA00023211"/>
    </source>
</evidence>
<dbReference type="InterPro" id="IPR020476">
    <property type="entry name" value="Nudix_hydrolase"/>
</dbReference>
<keyword evidence="20" id="KW-1185">Reference proteome</keyword>
<dbReference type="GO" id="GO:0019677">
    <property type="term" value="P:NAD+ catabolic process"/>
    <property type="evidence" value="ECO:0007669"/>
    <property type="project" value="TreeGrafter"/>
</dbReference>
<dbReference type="GO" id="GO:0016020">
    <property type="term" value="C:membrane"/>
    <property type="evidence" value="ECO:0007669"/>
    <property type="project" value="UniProtKB-SubCell"/>
</dbReference>
<comment type="catalytic activity">
    <reaction evidence="13">
        <text>a 5'-end (N(7)-methyl 5'-triphosphoguanosine)-ribonucleoside in mRNA + H2O = N(7)-methyl-GDP + a 5'-end phospho-ribonucleoside in mRNA + 2 H(+)</text>
        <dbReference type="Rhea" id="RHEA:67484"/>
        <dbReference type="Rhea" id="RHEA-COMP:15692"/>
        <dbReference type="Rhea" id="RHEA-COMP:17167"/>
        <dbReference type="ChEBI" id="CHEBI:15377"/>
        <dbReference type="ChEBI" id="CHEBI:15378"/>
        <dbReference type="ChEBI" id="CHEBI:63714"/>
        <dbReference type="ChEBI" id="CHEBI:138282"/>
        <dbReference type="ChEBI" id="CHEBI:156461"/>
        <dbReference type="EC" id="3.6.1.62"/>
    </reaction>
</comment>
<evidence type="ECO:0000256" key="14">
    <source>
        <dbReference type="ARBA" id="ARBA00093415"/>
    </source>
</evidence>
<evidence type="ECO:0000256" key="9">
    <source>
        <dbReference type="ARBA" id="ARBA00022989"/>
    </source>
</evidence>
<comment type="function">
    <text evidence="14">Acts as a decapping enzyme capable of hydrolyzing monomethylated capped RNAs (in vitro). Hydrolyzes monomethylated capped RNA after alpha and beta phosphates to form N(7)-methyl-GDP. Shows low activity towards unmethylated capped RNA.</text>
</comment>
<dbReference type="PANTHER" id="PTHR42904">
    <property type="entry name" value="NUDIX HYDROLASE, NUDC SUBFAMILY"/>
    <property type="match status" value="1"/>
</dbReference>
<evidence type="ECO:0000256" key="3">
    <source>
        <dbReference type="ARBA" id="ARBA00004141"/>
    </source>
</evidence>
<dbReference type="InterPro" id="IPR050241">
    <property type="entry name" value="NAD-cap_RNA_hydrolase_NudC"/>
</dbReference>
<dbReference type="SUPFAM" id="SSF55811">
    <property type="entry name" value="Nudix"/>
    <property type="match status" value="1"/>
</dbReference>
<comment type="cofactor">
    <cofactor evidence="2">
        <name>Mg(2+)</name>
        <dbReference type="ChEBI" id="CHEBI:18420"/>
    </cofactor>
</comment>
<evidence type="ECO:0000256" key="13">
    <source>
        <dbReference type="ARBA" id="ARBA00093205"/>
    </source>
</evidence>
<evidence type="ECO:0000259" key="18">
    <source>
        <dbReference type="PROSITE" id="PS51462"/>
    </source>
</evidence>
<dbReference type="PANTHER" id="PTHR42904:SF1">
    <property type="entry name" value="NUCLEOSIDE DIPHOSPHATE-LINKED MOIETY X MOTIF 17"/>
    <property type="match status" value="1"/>
</dbReference>
<accession>A0AAD9DWD6</accession>
<evidence type="ECO:0000256" key="15">
    <source>
        <dbReference type="ARBA" id="ARBA00093621"/>
    </source>
</evidence>
<dbReference type="PROSITE" id="PS51462">
    <property type="entry name" value="NUDIX"/>
    <property type="match status" value="1"/>
</dbReference>
<organism evidence="19 20">
    <name type="scientific">Electrophorus voltai</name>
    <dbReference type="NCBI Taxonomy" id="2609070"/>
    <lineage>
        <taxon>Eukaryota</taxon>
        <taxon>Metazoa</taxon>
        <taxon>Chordata</taxon>
        <taxon>Craniata</taxon>
        <taxon>Vertebrata</taxon>
        <taxon>Euteleostomi</taxon>
        <taxon>Actinopterygii</taxon>
        <taxon>Neopterygii</taxon>
        <taxon>Teleostei</taxon>
        <taxon>Ostariophysi</taxon>
        <taxon>Gymnotiformes</taxon>
        <taxon>Gymnotoidei</taxon>
        <taxon>Gymnotidae</taxon>
        <taxon>Electrophorus</taxon>
    </lineage>
</organism>
<evidence type="ECO:0000256" key="2">
    <source>
        <dbReference type="ARBA" id="ARBA00001946"/>
    </source>
</evidence>
<evidence type="ECO:0000256" key="17">
    <source>
        <dbReference type="SAM" id="Phobius"/>
    </source>
</evidence>
<evidence type="ECO:0000256" key="7">
    <source>
        <dbReference type="ARBA" id="ARBA00022801"/>
    </source>
</evidence>
<dbReference type="GO" id="GO:0046872">
    <property type="term" value="F:metal ion binding"/>
    <property type="evidence" value="ECO:0007669"/>
    <property type="project" value="UniProtKB-KW"/>
</dbReference>
<keyword evidence="5 17" id="KW-0812">Transmembrane</keyword>
<evidence type="ECO:0000256" key="16">
    <source>
        <dbReference type="ARBA" id="ARBA00093663"/>
    </source>
</evidence>